<dbReference type="GO" id="GO:0015293">
    <property type="term" value="F:symporter activity"/>
    <property type="evidence" value="ECO:0007669"/>
    <property type="project" value="UniProtKB-KW"/>
</dbReference>
<feature type="transmembrane region" description="Helical" evidence="9">
    <location>
        <begin position="42"/>
        <end position="63"/>
    </location>
</feature>
<keyword evidence="4 9" id="KW-0812">Transmembrane</keyword>
<evidence type="ECO:0000256" key="3">
    <source>
        <dbReference type="ARBA" id="ARBA00022475"/>
    </source>
</evidence>
<organism evidence="11 12">
    <name type="scientific">Artemisia annua</name>
    <name type="common">Sweet wormwood</name>
    <dbReference type="NCBI Taxonomy" id="35608"/>
    <lineage>
        <taxon>Eukaryota</taxon>
        <taxon>Viridiplantae</taxon>
        <taxon>Streptophyta</taxon>
        <taxon>Embryophyta</taxon>
        <taxon>Tracheophyta</taxon>
        <taxon>Spermatophyta</taxon>
        <taxon>Magnoliopsida</taxon>
        <taxon>eudicotyledons</taxon>
        <taxon>Gunneridae</taxon>
        <taxon>Pentapetalae</taxon>
        <taxon>asterids</taxon>
        <taxon>campanulids</taxon>
        <taxon>Asterales</taxon>
        <taxon>Asteraceae</taxon>
        <taxon>Asteroideae</taxon>
        <taxon>Anthemideae</taxon>
        <taxon>Artemisiinae</taxon>
        <taxon>Artemisia</taxon>
    </lineage>
</organism>
<keyword evidence="12" id="KW-1185">Reference proteome</keyword>
<protein>
    <submittedName>
        <fullName evidence="11">Amino acid/polyamine transporter I</fullName>
    </submittedName>
</protein>
<keyword evidence="7 9" id="KW-0472">Membrane</keyword>
<name>A0A2U1NLI7_ARTAN</name>
<feature type="signal peptide" evidence="10">
    <location>
        <begin position="1"/>
        <end position="18"/>
    </location>
</feature>
<accession>A0A2U1NLI7</accession>
<dbReference type="EMBL" id="PKPP01002585">
    <property type="protein sequence ID" value="PWA74328.1"/>
    <property type="molecule type" value="Genomic_DNA"/>
</dbReference>
<dbReference type="PANTHER" id="PTHR45826">
    <property type="entry name" value="POLYAMINE TRANSPORTER PUT1"/>
    <property type="match status" value="1"/>
</dbReference>
<evidence type="ECO:0000256" key="7">
    <source>
        <dbReference type="ARBA" id="ARBA00023136"/>
    </source>
</evidence>
<feature type="chain" id="PRO_5015476709" evidence="10">
    <location>
        <begin position="19"/>
        <end position="98"/>
    </location>
</feature>
<dbReference type="STRING" id="35608.A0A2U1NLI7"/>
<evidence type="ECO:0000256" key="6">
    <source>
        <dbReference type="ARBA" id="ARBA00022989"/>
    </source>
</evidence>
<keyword evidence="10" id="KW-0732">Signal</keyword>
<gene>
    <name evidence="11" type="ORF">CTI12_AA253000</name>
</gene>
<dbReference type="Gene3D" id="1.20.1740.10">
    <property type="entry name" value="Amino acid/polyamine transporter I"/>
    <property type="match status" value="1"/>
</dbReference>
<reference evidence="11 12" key="1">
    <citation type="journal article" date="2018" name="Mol. Plant">
        <title>The genome of Artemisia annua provides insight into the evolution of Asteraceae family and artemisinin biosynthesis.</title>
        <authorList>
            <person name="Shen Q."/>
            <person name="Zhang L."/>
            <person name="Liao Z."/>
            <person name="Wang S."/>
            <person name="Yan T."/>
            <person name="Shi P."/>
            <person name="Liu M."/>
            <person name="Fu X."/>
            <person name="Pan Q."/>
            <person name="Wang Y."/>
            <person name="Lv Z."/>
            <person name="Lu X."/>
            <person name="Zhang F."/>
            <person name="Jiang W."/>
            <person name="Ma Y."/>
            <person name="Chen M."/>
            <person name="Hao X."/>
            <person name="Li L."/>
            <person name="Tang Y."/>
            <person name="Lv G."/>
            <person name="Zhou Y."/>
            <person name="Sun X."/>
            <person name="Brodelius P.E."/>
            <person name="Rose J.K.C."/>
            <person name="Tang K."/>
        </authorList>
    </citation>
    <scope>NUCLEOTIDE SEQUENCE [LARGE SCALE GENOMIC DNA]</scope>
    <source>
        <strain evidence="12">cv. Huhao1</strain>
        <tissue evidence="11">Leaf</tissue>
    </source>
</reference>
<dbReference type="OrthoDB" id="1718410at2759"/>
<dbReference type="GO" id="GO:0005886">
    <property type="term" value="C:plasma membrane"/>
    <property type="evidence" value="ECO:0007669"/>
    <property type="project" value="UniProtKB-SubCell"/>
</dbReference>
<dbReference type="Proteomes" id="UP000245207">
    <property type="component" value="Unassembled WGS sequence"/>
</dbReference>
<sequence length="98" mass="11009">MLMTCICYIVPLLATTGAIELDQTQWDSGYMAVAAEMIEGKWLKIFLNIGLVLSSIGLYLALLSSCAFQIWGMAEHVCLPKFFEVRQKDFIPHGSGYW</sequence>
<evidence type="ECO:0000256" key="9">
    <source>
        <dbReference type="SAM" id="Phobius"/>
    </source>
</evidence>
<keyword evidence="6 9" id="KW-1133">Transmembrane helix</keyword>
<comment type="caution">
    <text evidence="11">The sequence shown here is derived from an EMBL/GenBank/DDBJ whole genome shotgun (WGS) entry which is preliminary data.</text>
</comment>
<proteinExistence type="inferred from homology"/>
<keyword evidence="2" id="KW-0813">Transport</keyword>
<evidence type="ECO:0000256" key="1">
    <source>
        <dbReference type="ARBA" id="ARBA00004651"/>
    </source>
</evidence>
<dbReference type="Pfam" id="PF13520">
    <property type="entry name" value="AA_permease_2"/>
    <property type="match status" value="1"/>
</dbReference>
<keyword evidence="3" id="KW-1003">Cell membrane</keyword>
<dbReference type="AlphaFoldDB" id="A0A2U1NLI7"/>
<evidence type="ECO:0000256" key="2">
    <source>
        <dbReference type="ARBA" id="ARBA00022448"/>
    </source>
</evidence>
<evidence type="ECO:0000313" key="12">
    <source>
        <dbReference type="Proteomes" id="UP000245207"/>
    </source>
</evidence>
<dbReference type="InterPro" id="IPR044566">
    <property type="entry name" value="RMV1-like"/>
</dbReference>
<dbReference type="GO" id="GO:0015203">
    <property type="term" value="F:polyamine transmembrane transporter activity"/>
    <property type="evidence" value="ECO:0007669"/>
    <property type="project" value="UniProtKB-ARBA"/>
</dbReference>
<evidence type="ECO:0000313" key="11">
    <source>
        <dbReference type="EMBL" id="PWA74328.1"/>
    </source>
</evidence>
<evidence type="ECO:0000256" key="10">
    <source>
        <dbReference type="SAM" id="SignalP"/>
    </source>
</evidence>
<evidence type="ECO:0000256" key="4">
    <source>
        <dbReference type="ARBA" id="ARBA00022692"/>
    </source>
</evidence>
<evidence type="ECO:0000256" key="8">
    <source>
        <dbReference type="ARBA" id="ARBA00024041"/>
    </source>
</evidence>
<dbReference type="PANTHER" id="PTHR45826:SF8">
    <property type="entry name" value="CATIONIC AMINO ACID TRANSPORTER"/>
    <property type="match status" value="1"/>
</dbReference>
<keyword evidence="5" id="KW-0769">Symport</keyword>
<comment type="similarity">
    <text evidence="8">Belongs to the amino acid-polyamine-organocation (APC) superfamily. Polyamine:cation symporter (PHS) (TC 2.A.3.12) family.</text>
</comment>
<dbReference type="InterPro" id="IPR002293">
    <property type="entry name" value="AA/rel_permease1"/>
</dbReference>
<evidence type="ECO:0000256" key="5">
    <source>
        <dbReference type="ARBA" id="ARBA00022847"/>
    </source>
</evidence>
<comment type="subcellular location">
    <subcellularLocation>
        <location evidence="1">Cell membrane</location>
        <topology evidence="1">Multi-pass membrane protein</topology>
    </subcellularLocation>
</comment>